<keyword evidence="1" id="KW-0812">Transmembrane</keyword>
<keyword evidence="3" id="KW-1185">Reference proteome</keyword>
<dbReference type="GeneID" id="69117807"/>
<dbReference type="RefSeq" id="WP_232572589.1">
    <property type="nucleotide sequence ID" value="NZ_CP089466.1"/>
</dbReference>
<sequence length="145" mass="15852">MSILDRFLNTTSDSGVGFELVNVANPVNWTGLTKALVSSFLGTIVLGLQYGIDAVVGSIVGIFRGLREWLYDPRIVFRYPGGKRTLEPLTGLIPQIEGRLLDIIDATFTAYAGFGWLSYPLAVASILIALYVPIRALAYAREEVL</sequence>
<feature type="transmembrane region" description="Helical" evidence="1">
    <location>
        <begin position="40"/>
        <end position="63"/>
    </location>
</feature>
<evidence type="ECO:0000313" key="2">
    <source>
        <dbReference type="EMBL" id="MFC3476283.1"/>
    </source>
</evidence>
<organism evidence="2 3">
    <name type="scientific">Halobacterium litoreum</name>
    <dbReference type="NCBI Taxonomy" id="2039234"/>
    <lineage>
        <taxon>Archaea</taxon>
        <taxon>Methanobacteriati</taxon>
        <taxon>Methanobacteriota</taxon>
        <taxon>Stenosarchaea group</taxon>
        <taxon>Halobacteria</taxon>
        <taxon>Halobacteriales</taxon>
        <taxon>Halobacteriaceae</taxon>
        <taxon>Halobacterium</taxon>
    </lineage>
</organism>
<name>A0ABD5NA46_9EURY</name>
<dbReference type="EMBL" id="JBHRWN010000002">
    <property type="protein sequence ID" value="MFC3476283.1"/>
    <property type="molecule type" value="Genomic_DNA"/>
</dbReference>
<gene>
    <name evidence="2" type="ORF">ACFOKC_00950</name>
</gene>
<protein>
    <submittedName>
        <fullName evidence="2">Uncharacterized protein</fullName>
    </submittedName>
</protein>
<dbReference type="Proteomes" id="UP001595660">
    <property type="component" value="Unassembled WGS sequence"/>
</dbReference>
<keyword evidence="1" id="KW-1133">Transmembrane helix</keyword>
<accession>A0ABD5NA46</accession>
<evidence type="ECO:0000313" key="3">
    <source>
        <dbReference type="Proteomes" id="UP001595660"/>
    </source>
</evidence>
<proteinExistence type="predicted"/>
<reference evidence="2 3" key="1">
    <citation type="journal article" date="2019" name="Int. J. Syst. Evol. Microbiol.">
        <title>The Global Catalogue of Microorganisms (GCM) 10K type strain sequencing project: providing services to taxonomists for standard genome sequencing and annotation.</title>
        <authorList>
            <consortium name="The Broad Institute Genomics Platform"/>
            <consortium name="The Broad Institute Genome Sequencing Center for Infectious Disease"/>
            <person name="Wu L."/>
            <person name="Ma J."/>
        </authorList>
    </citation>
    <scope>NUCLEOTIDE SEQUENCE [LARGE SCALE GENOMIC DNA]</scope>
    <source>
        <strain evidence="2 3">CGMCC 1.12562</strain>
    </source>
</reference>
<feature type="transmembrane region" description="Helical" evidence="1">
    <location>
        <begin position="108"/>
        <end position="132"/>
    </location>
</feature>
<dbReference type="AlphaFoldDB" id="A0ABD5NA46"/>
<evidence type="ECO:0000256" key="1">
    <source>
        <dbReference type="SAM" id="Phobius"/>
    </source>
</evidence>
<comment type="caution">
    <text evidence="2">The sequence shown here is derived from an EMBL/GenBank/DDBJ whole genome shotgun (WGS) entry which is preliminary data.</text>
</comment>
<keyword evidence="1" id="KW-0472">Membrane</keyword>